<comment type="caution">
    <text evidence="7">The sequence shown here is derived from an EMBL/GenBank/DDBJ whole genome shotgun (WGS) entry which is preliminary data.</text>
</comment>
<feature type="region of interest" description="Disordered" evidence="5">
    <location>
        <begin position="1058"/>
        <end position="1111"/>
    </location>
</feature>
<gene>
    <name evidence="7" type="ORF">CUNI_LOCUS13028</name>
</gene>
<feature type="compositionally biased region" description="Polar residues" evidence="5">
    <location>
        <begin position="1279"/>
        <end position="1289"/>
    </location>
</feature>
<dbReference type="InterPro" id="IPR056530">
    <property type="entry name" value="UBR4-like_dom"/>
</dbReference>
<evidence type="ECO:0000313" key="7">
    <source>
        <dbReference type="EMBL" id="CAG5127470.1"/>
    </source>
</evidence>
<feature type="compositionally biased region" description="Polar residues" evidence="5">
    <location>
        <begin position="1248"/>
        <end position="1261"/>
    </location>
</feature>
<feature type="non-terminal residue" evidence="7">
    <location>
        <position position="1"/>
    </location>
</feature>
<feature type="region of interest" description="Disordered" evidence="5">
    <location>
        <begin position="2434"/>
        <end position="2454"/>
    </location>
</feature>
<feature type="region of interest" description="Disordered" evidence="5">
    <location>
        <begin position="1694"/>
        <end position="1718"/>
    </location>
</feature>
<dbReference type="InterPro" id="IPR047509">
    <property type="entry name" value="UBR4-like_UBR-box"/>
</dbReference>
<dbReference type="SUPFAM" id="SSF50978">
    <property type="entry name" value="WD40 repeat-like"/>
    <property type="match status" value="1"/>
</dbReference>
<dbReference type="SUPFAM" id="SSF48371">
    <property type="entry name" value="ARM repeat"/>
    <property type="match status" value="1"/>
</dbReference>
<reference evidence="7" key="1">
    <citation type="submission" date="2021-04" db="EMBL/GenBank/DDBJ databases">
        <authorList>
            <consortium name="Molecular Ecology Group"/>
        </authorList>
    </citation>
    <scope>NUCLEOTIDE SEQUENCE</scope>
</reference>
<evidence type="ECO:0000256" key="3">
    <source>
        <dbReference type="ARBA" id="ARBA00022833"/>
    </source>
</evidence>
<dbReference type="InterPro" id="IPR045189">
    <property type="entry name" value="UBR4-like"/>
</dbReference>
<sequence length="2607" mass="287858">YHCHTCKMVDGVGVCTVCAKVCHKDHDLTYAKFGSFFCDCGAKEDGSCKALIKRTTQGGLDSGAAPLSQSPFALESLQHHSSLRRRLSPSPDTEAKPSEGLKSLEHISKAREALYQQIQEYKDKLLESLKTSDTVSSILHILDEIIPVLTQRYQVASLAGSSMNAQRALMDLHNLPKEVECTSDQLMTVTLGSQEGAFENVRMNYSGDQGQAIRQLITSHMLRRVAMCVLSSPQGKRQHLAVSHEKGKMTILQLSALLKQADSSKKKLTLTRLSSAPVPFTVLSITGNPCNEDYLAVCGLKDCHVMTFTSSGTVADHLVLHPSLATGNFIIKAIWLPGSQTELAIVTADFVKIYDLGVDAISPQYFFLLPSGKIRDVTFIFNDESRALVLMASSGYIYTQTLEDSSSARHGPFYITNVMEVKHVDLKDMNGQVAGGGVSVYYSHALQLIFFSYAQGKSFAAPVAKDLTTVTNLFPITFKSSNGGGKGGNSQPLVSWSEVPGHTGLLYCMAQTTNNPIVLMIKPDVIMVQEIKVLPSKAKIQDVVAIRHPASNSDQHRTTMILLCEDGSLRIYMANVEATNYWMSPSLQPKSPIAVLKPVKKKKIVKSGRPSSSISFPVDFFEHCQHSNDVEYGGNDILQVYNTQQVKNRLNTTGLYVASTKPTGFTIDITNTNTTTVPVGVRVFVGSQSAERAPSYIVVFGRTTHVQLNSRARWYDIPFTREESLTADKKFSIFFGCSMDPNAVTMVDSVKVYVKTKEAFGWPEEPEDFPEPATTSAAKLVNSSNGVTVSEFDNVPAVPLPLTAADRLLGSALEVLDGAFVVTSPQDEKDQAREKTLNLATSLLTLTTPELVQMHTKALLASLFPTKTAYHNHKDQAQLKYVMSCLSSPDVPDLDVEAFQHMLVTARSLSVSRPANLVKFAENQESSQILEVAESHEDDQKEPVKEKVCVQTMYSLTDSEKLHFTSKLVDAFWRLHAAKPANPMLAPVCLPGLTNLDVTVGALVEVIHAFTLCDTECVQLATKHFVRMLLSPDPVVSFSCKQALIRVLRPRHKRRRVYIPSPPLLTPQGDEADDDNEEDKQNKAESPSASHFHPPGANEPLTPPPEQDQEPEADELYEVVDHNLMLDGGAGQANGIQGLEGLWDLGPNFPPMVEIPPDADDETMVELAIALSLQEQGGGQVAQIPSSLAGQLASNLGIHLGEGAGNLAVQGNSISEAGQEDDDLELEEQPLSDTTASAPASDDEIGSTAATDGSTLRTSPAEQGGGSGAGSESGGSAVDSISATSGRSSSYGFHTTESFTAGTRSEAVNYGTSAYLAPCMDTNEQDTDMTQRLHSLRLSILETLLSYIPEVQKVGGVRAIPFMQVLLILTTDLEADEDRDKATLDLFLTTVITELDLSGNDLEQIACRSDRNEVKLILLRLVSVLLSRSRSGSKYSSESSFISSKTASALLQSGTIPYCLQVLRSLLPYWRDYNADEEDASNVPGQLLKPHPSHAPPDMSPFFLRQYVKGHASDVFQDYPQLLTEMVLRLPYQLKKIADDQKLHGSVFDTKWHELLSEYMLTQQTLSVKRQVRKLLLFICGSKEKYRQLRDDHTIQSNLKQMTETCKKGGLEGGVDMAPHSIILPYDTLLTMIEHLKVVCDIASSRPYNWQLYCHLKQETLPYLMQASILLDEGVAPTLLQLLQCAICGVKGHGHSQGSASGSSSTSPVKLRGKKEKDSVKIKMDDLDSSGVFKKGEEGSRPFDDSLCQELVRQLNTTLDRNLFIKFIRTYLLDSNSSSNRWMAHGLVLQIYRNSSQEEQQDLLGSLWGLWQEVPVFGRKAAQFVDLLGYFLLKTPGLADKKVSEYLQKVVSLLKDENHILVHHPNAIIYNMLQGLVDFDGYYLESDPCLVCNNPEVPFQTLKLSAVKVDSKFTTTTQIVKLVGSHTISKISLRISDLKRTKMVQTLNFYYNNRSVQAVVELRNRPGLWHKARKVRLTSGQTEVKVEFPIPIVACNLMIEYADFYDNLQATAETLQCPRCSASVPASPGVCGNCGENVYQCHKCSGLKDPFLCNSCGFCKYAKFDFTLLAKPCCAVDPIENEEDRKKAISSINSLLEKADRIYKQLQLHRPVLESLLIQVAEHGSDRPLTGGKEANGAAGAVPVSSVNKAIQLLAQKYCGECKAAFDELSKIIQKVMACRRELVEYDQQQREAVAAKGQVPVPTGIKPKLSDQDTKRCKAGPVVREKKEGLKTGNCYGCASAAVEHCITLLRALVTNSDMRQILCSQGMIQQLIDYNLRHGALSVRNEVRTLLCLLTRDNRRGTEEMNNLVMTRITAAIKGHQSNPDLGSSVRHEIMLLAASLHQDDSCWEQRTRCVMRLFLMGMQMRNPVIMESITLPCLRILQGLVKHDLIISGKKKDGEKAGTDSMPAKFHMDVKKWLAGDSRYSYQNWKKRLPRPTGHSEVNTGEKKSQEAVKKPDVHAEYLMEKYANRWKQNMWKVPAVTLKLTQTTWLQQAMFSPSSRSARQTACSVIEAISQVFSRRKEVIDMLTSCLDEVGRSGECATEFLGLYKRLIGQDKWKFYLAIKGVMLHLADLITKEVDHLQYLEETTLSSDLAQGFALKSLT</sequence>
<keyword evidence="2" id="KW-0863">Zinc-finger</keyword>
<dbReference type="InterPro" id="IPR036322">
    <property type="entry name" value="WD40_repeat_dom_sf"/>
</dbReference>
<dbReference type="InterPro" id="IPR003126">
    <property type="entry name" value="Znf_UBR"/>
</dbReference>
<dbReference type="Proteomes" id="UP000678393">
    <property type="component" value="Unassembled WGS sequence"/>
</dbReference>
<feature type="non-terminal residue" evidence="7">
    <location>
        <position position="2607"/>
    </location>
</feature>
<dbReference type="PROSITE" id="PS51157">
    <property type="entry name" value="ZF_UBR"/>
    <property type="match status" value="1"/>
</dbReference>
<feature type="compositionally biased region" description="Gly residues" evidence="5">
    <location>
        <begin position="1263"/>
        <end position="1273"/>
    </location>
</feature>
<evidence type="ECO:0000256" key="5">
    <source>
        <dbReference type="SAM" id="MobiDB-lite"/>
    </source>
</evidence>
<dbReference type="PANTHER" id="PTHR21725:SF1">
    <property type="entry name" value="E3 UBIQUITIN-PROTEIN LIGASE UBR4"/>
    <property type="match status" value="1"/>
</dbReference>
<dbReference type="OrthoDB" id="30336at2759"/>
<feature type="zinc finger region" description="UBR-type" evidence="4">
    <location>
        <begin position="1"/>
        <end position="53"/>
    </location>
</feature>
<accession>A0A8S3ZIG2</accession>
<proteinExistence type="predicted"/>
<protein>
    <recommendedName>
        <fullName evidence="6">UBR-type domain-containing protein</fullName>
    </recommendedName>
</protein>
<dbReference type="EMBL" id="CAJHNH020002691">
    <property type="protein sequence ID" value="CAG5127470.1"/>
    <property type="molecule type" value="Genomic_DNA"/>
</dbReference>
<evidence type="ECO:0000256" key="1">
    <source>
        <dbReference type="ARBA" id="ARBA00022723"/>
    </source>
</evidence>
<keyword evidence="3" id="KW-0862">Zinc</keyword>
<feature type="compositionally biased region" description="Acidic residues" evidence="5">
    <location>
        <begin position="1218"/>
        <end position="1230"/>
    </location>
</feature>
<evidence type="ECO:0000313" key="8">
    <source>
        <dbReference type="Proteomes" id="UP000678393"/>
    </source>
</evidence>
<evidence type="ECO:0000259" key="6">
    <source>
        <dbReference type="PROSITE" id="PS51157"/>
    </source>
</evidence>
<feature type="domain" description="UBR-type" evidence="6">
    <location>
        <begin position="1"/>
        <end position="53"/>
    </location>
</feature>
<evidence type="ECO:0000256" key="2">
    <source>
        <dbReference type="ARBA" id="ARBA00022771"/>
    </source>
</evidence>
<feature type="region of interest" description="Disordered" evidence="5">
    <location>
        <begin position="82"/>
        <end position="101"/>
    </location>
</feature>
<organism evidence="7 8">
    <name type="scientific">Candidula unifasciata</name>
    <dbReference type="NCBI Taxonomy" id="100452"/>
    <lineage>
        <taxon>Eukaryota</taxon>
        <taxon>Metazoa</taxon>
        <taxon>Spiralia</taxon>
        <taxon>Lophotrochozoa</taxon>
        <taxon>Mollusca</taxon>
        <taxon>Gastropoda</taxon>
        <taxon>Heterobranchia</taxon>
        <taxon>Euthyneura</taxon>
        <taxon>Panpulmonata</taxon>
        <taxon>Eupulmonata</taxon>
        <taxon>Stylommatophora</taxon>
        <taxon>Helicina</taxon>
        <taxon>Helicoidea</taxon>
        <taxon>Geomitridae</taxon>
        <taxon>Candidula</taxon>
    </lineage>
</organism>
<dbReference type="SMART" id="SM00396">
    <property type="entry name" value="ZnF_UBR1"/>
    <property type="match status" value="1"/>
</dbReference>
<feature type="region of interest" description="Disordered" evidence="5">
    <location>
        <begin position="1217"/>
        <end position="1289"/>
    </location>
</feature>
<feature type="compositionally biased region" description="Low complexity" evidence="5">
    <location>
        <begin position="1696"/>
        <end position="1707"/>
    </location>
</feature>
<evidence type="ECO:0000256" key="4">
    <source>
        <dbReference type="PROSITE-ProRule" id="PRU00508"/>
    </source>
</evidence>
<dbReference type="CDD" id="cd19680">
    <property type="entry name" value="UBR-box_UBR4"/>
    <property type="match status" value="1"/>
</dbReference>
<dbReference type="PANTHER" id="PTHR21725">
    <property type="entry name" value="E3 UBIQUITIN-PROTEIN LIGASE UBR4"/>
    <property type="match status" value="1"/>
</dbReference>
<keyword evidence="8" id="KW-1185">Reference proteome</keyword>
<name>A0A8S3ZIG2_9EUPU</name>
<dbReference type="InterPro" id="IPR016024">
    <property type="entry name" value="ARM-type_fold"/>
</dbReference>
<dbReference type="Pfam" id="PF24079">
    <property type="entry name" value="UBR4"/>
    <property type="match status" value="1"/>
</dbReference>
<dbReference type="GO" id="GO:0008270">
    <property type="term" value="F:zinc ion binding"/>
    <property type="evidence" value="ECO:0007669"/>
    <property type="project" value="UniProtKB-KW"/>
</dbReference>
<keyword evidence="1" id="KW-0479">Metal-binding</keyword>